<reference evidence="1" key="2">
    <citation type="journal article" date="2007" name="Science">
        <title>Draft genome sequence of the sexually transmitted pathogen Trichomonas vaginalis.</title>
        <authorList>
            <person name="Carlton J.M."/>
            <person name="Hirt R.P."/>
            <person name="Silva J.C."/>
            <person name="Delcher A.L."/>
            <person name="Schatz M."/>
            <person name="Zhao Q."/>
            <person name="Wortman J.R."/>
            <person name="Bidwell S.L."/>
            <person name="Alsmark U.C.M."/>
            <person name="Besteiro S."/>
            <person name="Sicheritz-Ponten T."/>
            <person name="Noel C.J."/>
            <person name="Dacks J.B."/>
            <person name="Foster P.G."/>
            <person name="Simillion C."/>
            <person name="Van de Peer Y."/>
            <person name="Miranda-Saavedra D."/>
            <person name="Barton G.J."/>
            <person name="Westrop G.D."/>
            <person name="Mueller S."/>
            <person name="Dessi D."/>
            <person name="Fiori P.L."/>
            <person name="Ren Q."/>
            <person name="Paulsen I."/>
            <person name="Zhang H."/>
            <person name="Bastida-Corcuera F.D."/>
            <person name="Simoes-Barbosa A."/>
            <person name="Brown M.T."/>
            <person name="Hayes R.D."/>
            <person name="Mukherjee M."/>
            <person name="Okumura C.Y."/>
            <person name="Schneider R."/>
            <person name="Smith A.J."/>
            <person name="Vanacova S."/>
            <person name="Villalvazo M."/>
            <person name="Haas B.J."/>
            <person name="Pertea M."/>
            <person name="Feldblyum T.V."/>
            <person name="Utterback T.R."/>
            <person name="Shu C.L."/>
            <person name="Osoegawa K."/>
            <person name="de Jong P.J."/>
            <person name="Hrdy I."/>
            <person name="Horvathova L."/>
            <person name="Zubacova Z."/>
            <person name="Dolezal P."/>
            <person name="Malik S.B."/>
            <person name="Logsdon J.M. Jr."/>
            <person name="Henze K."/>
            <person name="Gupta A."/>
            <person name="Wang C.C."/>
            <person name="Dunne R.L."/>
            <person name="Upcroft J.A."/>
            <person name="Upcroft P."/>
            <person name="White O."/>
            <person name="Salzberg S.L."/>
            <person name="Tang P."/>
            <person name="Chiu C.-H."/>
            <person name="Lee Y.-S."/>
            <person name="Embley T.M."/>
            <person name="Coombs G.H."/>
            <person name="Mottram J.C."/>
            <person name="Tachezy J."/>
            <person name="Fraser-Liggett C.M."/>
            <person name="Johnson P.J."/>
        </authorList>
    </citation>
    <scope>NUCLEOTIDE SEQUENCE [LARGE SCALE GENOMIC DNA]</scope>
    <source>
        <strain evidence="1">G3</strain>
    </source>
</reference>
<dbReference type="KEGG" id="tva:5468085"/>
<keyword evidence="2" id="KW-1185">Reference proteome</keyword>
<dbReference type="VEuPathDB" id="TrichDB:TVAG_035530"/>
<dbReference type="AlphaFoldDB" id="A2DAM7"/>
<dbReference type="Proteomes" id="UP000001542">
    <property type="component" value="Unassembled WGS sequence"/>
</dbReference>
<dbReference type="VEuPathDB" id="TrichDB:TVAGG3_0811770"/>
<name>A2DAM7_TRIV3</name>
<dbReference type="EMBL" id="DS113183">
    <property type="protein sequence ID" value="EAY22530.1"/>
    <property type="molecule type" value="Genomic_DNA"/>
</dbReference>
<dbReference type="RefSeq" id="XP_001583516.1">
    <property type="nucleotide sequence ID" value="XM_001583466.1"/>
</dbReference>
<evidence type="ECO:0000313" key="1">
    <source>
        <dbReference type="EMBL" id="EAY22530.1"/>
    </source>
</evidence>
<reference evidence="1" key="1">
    <citation type="submission" date="2006-10" db="EMBL/GenBank/DDBJ databases">
        <authorList>
            <person name="Amadeo P."/>
            <person name="Zhao Q."/>
            <person name="Wortman J."/>
            <person name="Fraser-Liggett C."/>
            <person name="Carlton J."/>
        </authorList>
    </citation>
    <scope>NUCLEOTIDE SEQUENCE</scope>
    <source>
        <strain evidence="1">G3</strain>
    </source>
</reference>
<proteinExistence type="predicted"/>
<protein>
    <submittedName>
        <fullName evidence="1">Uncharacterized protein</fullName>
    </submittedName>
</protein>
<sequence>MKCYNKKFDNRYCEATNIYYKSRHFVFTTTAYYEFPSDFVLLSPRNTTDHQSDRLSYMPIVTNRHLEYDERIDSITYVLSFYSDFYDMMKSHYEFLFPVYATINNIEKSVSNGFDRQFLLFHENPYLNQLFGVFSDKTPIIADSIRDIMFLKRVVFGMERFWTQVQTEPYNYHVSFEKLNGLKELAIARLGINITKSTNLTLFTLSEHHFDNFQNYRQFYDQIKQDCPSSNIIWADLIKMDIKTAIQYATQASAIVGQNSNALIVGFWLKPNSFLVEMIPNKFDCDKWYEDVAKYSNVRYIRTADNSDNSFYAKTAEQKELLPKCYSREDRCRDPDCYYRLKHQIFLYYADEWNDLWNFVCNNMF</sequence>
<gene>
    <name evidence="1" type="ORF">TVAG_035530</name>
</gene>
<accession>A2DAM7</accession>
<dbReference type="SMR" id="A2DAM7"/>
<evidence type="ECO:0000313" key="2">
    <source>
        <dbReference type="Proteomes" id="UP000001542"/>
    </source>
</evidence>
<organism evidence="1 2">
    <name type="scientific">Trichomonas vaginalis (strain ATCC PRA-98 / G3)</name>
    <dbReference type="NCBI Taxonomy" id="412133"/>
    <lineage>
        <taxon>Eukaryota</taxon>
        <taxon>Metamonada</taxon>
        <taxon>Parabasalia</taxon>
        <taxon>Trichomonadida</taxon>
        <taxon>Trichomonadidae</taxon>
        <taxon>Trichomonas</taxon>
    </lineage>
</organism>
<dbReference type="InParanoid" id="A2DAM7"/>